<organism evidence="9 10">
    <name type="scientific">Nocardioides abyssi</name>
    <dbReference type="NCBI Taxonomy" id="3058370"/>
    <lineage>
        <taxon>Bacteria</taxon>
        <taxon>Bacillati</taxon>
        <taxon>Actinomycetota</taxon>
        <taxon>Actinomycetes</taxon>
        <taxon>Propionibacteriales</taxon>
        <taxon>Nocardioidaceae</taxon>
        <taxon>Nocardioides</taxon>
    </lineage>
</organism>
<keyword evidence="3" id="KW-0378">Hydrolase</keyword>
<dbReference type="PANTHER" id="PTHR47359:SF3">
    <property type="entry name" value="NLP_P60 DOMAIN-CONTAINING PROTEIN-RELATED"/>
    <property type="match status" value="1"/>
</dbReference>
<accession>A0ABT8EZ05</accession>
<evidence type="ECO:0000256" key="6">
    <source>
        <dbReference type="SAM" id="MobiDB-lite"/>
    </source>
</evidence>
<feature type="coiled-coil region" evidence="5">
    <location>
        <begin position="88"/>
        <end position="115"/>
    </location>
</feature>
<feature type="region of interest" description="Disordered" evidence="6">
    <location>
        <begin position="177"/>
        <end position="205"/>
    </location>
</feature>
<feature type="compositionally biased region" description="Basic and acidic residues" evidence="6">
    <location>
        <begin position="181"/>
        <end position="199"/>
    </location>
</feature>
<dbReference type="RefSeq" id="WP_300962549.1">
    <property type="nucleotide sequence ID" value="NZ_JAUHJR010000010.1"/>
</dbReference>
<name>A0ABT8EZ05_9ACTN</name>
<keyword evidence="2" id="KW-0645">Protease</keyword>
<feature type="domain" description="NlpC/P60" evidence="8">
    <location>
        <begin position="328"/>
        <end position="446"/>
    </location>
</feature>
<evidence type="ECO:0000256" key="3">
    <source>
        <dbReference type="ARBA" id="ARBA00022801"/>
    </source>
</evidence>
<dbReference type="SUPFAM" id="SSF54001">
    <property type="entry name" value="Cysteine proteinases"/>
    <property type="match status" value="1"/>
</dbReference>
<feature type="compositionally biased region" description="Pro residues" evidence="6">
    <location>
        <begin position="305"/>
        <end position="315"/>
    </location>
</feature>
<evidence type="ECO:0000313" key="10">
    <source>
        <dbReference type="Proteomes" id="UP001168537"/>
    </source>
</evidence>
<dbReference type="InterPro" id="IPR000064">
    <property type="entry name" value="NLP_P60_dom"/>
</dbReference>
<gene>
    <name evidence="9" type="ORF">QWY29_18045</name>
</gene>
<evidence type="ECO:0000256" key="5">
    <source>
        <dbReference type="SAM" id="Coils"/>
    </source>
</evidence>
<evidence type="ECO:0000259" key="8">
    <source>
        <dbReference type="PROSITE" id="PS51935"/>
    </source>
</evidence>
<dbReference type="InterPro" id="IPR051794">
    <property type="entry name" value="PG_Endopeptidase_C40"/>
</dbReference>
<dbReference type="PANTHER" id="PTHR47359">
    <property type="entry name" value="PEPTIDOGLYCAN DL-ENDOPEPTIDASE CWLO"/>
    <property type="match status" value="1"/>
</dbReference>
<sequence length="446" mass="46125">MRALGTAALALTIVVGGLAATGTGALADDADRAPSRQQVERAERAVTDRAGDVAAVRARLAVVQHEADRAAVEAGRAAEAWNGARWRAAEARRDVRRAERRATAAGRDLDRQQRAYSGAVTASYQLSPSLNALTALTSEGGIEGVLGRSATVRNAADALEGRYDEFRAAVTLAEVAGDQAQRARDEADAAAEQAREARDAAAASAASAETAARDVATERDALVADLARLQGTSTELAAQRQAALEQRAQEAAAQAAADAAAAAAAAEQEEPPAPEQAPATPPEPAPTQQPQPEPTQEPTGEPAPTQQPEPTPEPAPSQESDSTPAPAAGGAQAAIAFARAQLGEPYRWGAAGPSAWDCSGLTAGAWAEGGRSLPHYSVAQYEQSTPISADGLRPGDLVFWSDGGPSSIYHVALYTGAGRIIHAPRTGRPVVEESMWAWAPDLFARP</sequence>
<evidence type="ECO:0000313" key="9">
    <source>
        <dbReference type="EMBL" id="MDN4163278.1"/>
    </source>
</evidence>
<keyword evidence="7" id="KW-0732">Signal</keyword>
<dbReference type="Proteomes" id="UP001168537">
    <property type="component" value="Unassembled WGS sequence"/>
</dbReference>
<comment type="similarity">
    <text evidence="1">Belongs to the peptidase C40 family.</text>
</comment>
<feature type="compositionally biased region" description="Pro residues" evidence="6">
    <location>
        <begin position="273"/>
        <end position="295"/>
    </location>
</feature>
<dbReference type="Gene3D" id="3.90.1720.10">
    <property type="entry name" value="endopeptidase domain like (from Nostoc punctiforme)"/>
    <property type="match status" value="1"/>
</dbReference>
<dbReference type="InterPro" id="IPR038765">
    <property type="entry name" value="Papain-like_cys_pep_sf"/>
</dbReference>
<proteinExistence type="inferred from homology"/>
<comment type="caution">
    <text evidence="9">The sequence shown here is derived from an EMBL/GenBank/DDBJ whole genome shotgun (WGS) entry which is preliminary data.</text>
</comment>
<dbReference type="Pfam" id="PF00877">
    <property type="entry name" value="NLPC_P60"/>
    <property type="match status" value="1"/>
</dbReference>
<keyword evidence="10" id="KW-1185">Reference proteome</keyword>
<feature type="compositionally biased region" description="Low complexity" evidence="6">
    <location>
        <begin position="255"/>
        <end position="266"/>
    </location>
</feature>
<keyword evidence="5" id="KW-0175">Coiled coil</keyword>
<evidence type="ECO:0000256" key="7">
    <source>
        <dbReference type="SAM" id="SignalP"/>
    </source>
</evidence>
<reference evidence="9" key="1">
    <citation type="submission" date="2023-06" db="EMBL/GenBank/DDBJ databases">
        <title>Draft genome sequence of Nocardioides sp. SOB72.</title>
        <authorList>
            <person name="Zhang G."/>
        </authorList>
    </citation>
    <scope>NUCLEOTIDE SEQUENCE</scope>
    <source>
        <strain evidence="9">SOB72</strain>
    </source>
</reference>
<evidence type="ECO:0000256" key="4">
    <source>
        <dbReference type="ARBA" id="ARBA00022807"/>
    </source>
</evidence>
<feature type="region of interest" description="Disordered" evidence="6">
    <location>
        <begin position="255"/>
        <end position="330"/>
    </location>
</feature>
<evidence type="ECO:0000256" key="2">
    <source>
        <dbReference type="ARBA" id="ARBA00022670"/>
    </source>
</evidence>
<evidence type="ECO:0000256" key="1">
    <source>
        <dbReference type="ARBA" id="ARBA00007074"/>
    </source>
</evidence>
<feature type="signal peptide" evidence="7">
    <location>
        <begin position="1"/>
        <end position="27"/>
    </location>
</feature>
<protein>
    <submittedName>
        <fullName evidence="9">NlpC/P60 family protein</fullName>
    </submittedName>
</protein>
<dbReference type="PROSITE" id="PS51935">
    <property type="entry name" value="NLPC_P60"/>
    <property type="match status" value="1"/>
</dbReference>
<keyword evidence="4" id="KW-0788">Thiol protease</keyword>
<feature type="chain" id="PRO_5046863539" evidence="7">
    <location>
        <begin position="28"/>
        <end position="446"/>
    </location>
</feature>
<dbReference type="EMBL" id="JAUHJR010000010">
    <property type="protein sequence ID" value="MDN4163278.1"/>
    <property type="molecule type" value="Genomic_DNA"/>
</dbReference>